<dbReference type="SUPFAM" id="SSF53822">
    <property type="entry name" value="Periplasmic binding protein-like I"/>
    <property type="match status" value="1"/>
</dbReference>
<dbReference type="EMBL" id="VXIV02003143">
    <property type="protein sequence ID" value="KAF6020822.1"/>
    <property type="molecule type" value="Genomic_DNA"/>
</dbReference>
<dbReference type="InterPro" id="IPR028082">
    <property type="entry name" value="Peripla_BP_I"/>
</dbReference>
<reference evidence="1" key="1">
    <citation type="submission" date="2020-06" db="EMBL/GenBank/DDBJ databases">
        <title>Draft genome of Bugula neritina, a colonial animal packing powerful symbionts and potential medicines.</title>
        <authorList>
            <person name="Rayko M."/>
        </authorList>
    </citation>
    <scope>NUCLEOTIDE SEQUENCE [LARGE SCALE GENOMIC DNA]</scope>
    <source>
        <strain evidence="1">Kwan_BN1</strain>
    </source>
</reference>
<organism evidence="1 2">
    <name type="scientific">Bugula neritina</name>
    <name type="common">Brown bryozoan</name>
    <name type="synonym">Sertularia neritina</name>
    <dbReference type="NCBI Taxonomy" id="10212"/>
    <lineage>
        <taxon>Eukaryota</taxon>
        <taxon>Metazoa</taxon>
        <taxon>Spiralia</taxon>
        <taxon>Lophotrochozoa</taxon>
        <taxon>Bryozoa</taxon>
        <taxon>Gymnolaemata</taxon>
        <taxon>Cheilostomatida</taxon>
        <taxon>Flustrina</taxon>
        <taxon>Buguloidea</taxon>
        <taxon>Bugulidae</taxon>
        <taxon>Bugula</taxon>
    </lineage>
</organism>
<gene>
    <name evidence="1" type="ORF">EB796_020859</name>
</gene>
<dbReference type="Gene3D" id="3.40.50.2300">
    <property type="match status" value="2"/>
</dbReference>
<sequence length="333" mass="37543">MVNMDWDYVTVIYSDDVIGHNSLELFQNISRHQQICIDKSISITYNTELDISDIVTVGVVLLGSEGIGFYHLQQLTPSSHVWVTVHDLRDVDIKDGVKLYSVVEESMSQRITNSLVSFSNAVELSQNKPDCLRGNPGGCVSTPEFRQSVLEKLKEQIESNLNYTISEDGVLDSVEYPDQRPHTVWFHYNNGTIQVASLSTDEDLIANTEFVSEPSLCLLDCRAKCGHVNEDMYTYVHGKWVIVVATVIHEKYVQAFKIVKEFLTKAGICVHLEKKVNVSATENNFVTLVDDLLAKSENVKVFIAFLDPEVRHYIINQHSCAKPACQQSHIISM</sequence>
<evidence type="ECO:0000313" key="1">
    <source>
        <dbReference type="EMBL" id="KAF6020822.1"/>
    </source>
</evidence>
<proteinExistence type="predicted"/>
<dbReference type="AlphaFoldDB" id="A0A7J7J3S2"/>
<protein>
    <submittedName>
        <fullName evidence="1">Uncharacterized protein</fullName>
    </submittedName>
</protein>
<name>A0A7J7J3S2_BUGNE</name>
<keyword evidence="2" id="KW-1185">Reference proteome</keyword>
<accession>A0A7J7J3S2</accession>
<evidence type="ECO:0000313" key="2">
    <source>
        <dbReference type="Proteomes" id="UP000593567"/>
    </source>
</evidence>
<comment type="caution">
    <text evidence="1">The sequence shown here is derived from an EMBL/GenBank/DDBJ whole genome shotgun (WGS) entry which is preliminary data.</text>
</comment>
<dbReference type="Proteomes" id="UP000593567">
    <property type="component" value="Unassembled WGS sequence"/>
</dbReference>